<evidence type="ECO:0000256" key="7">
    <source>
        <dbReference type="ARBA" id="ARBA00023054"/>
    </source>
</evidence>
<dbReference type="GO" id="GO:0031201">
    <property type="term" value="C:SNARE complex"/>
    <property type="evidence" value="ECO:0007669"/>
    <property type="project" value="TreeGrafter"/>
</dbReference>
<evidence type="ECO:0000313" key="11">
    <source>
        <dbReference type="EMBL" id="ODQ57053.1"/>
    </source>
</evidence>
<dbReference type="PANTHER" id="PTHR15959:SF0">
    <property type="entry name" value="SYNTAXIN-18"/>
    <property type="match status" value="1"/>
</dbReference>
<dbReference type="GeneID" id="30202455"/>
<comment type="similarity">
    <text evidence="2">Belongs to the syntaxin family.</text>
</comment>
<dbReference type="GO" id="GO:0015031">
    <property type="term" value="P:protein transport"/>
    <property type="evidence" value="ECO:0007669"/>
    <property type="project" value="UniProtKB-KW"/>
</dbReference>
<proteinExistence type="inferred from homology"/>
<dbReference type="STRING" id="683960.A0A1E3NVC0"/>
<evidence type="ECO:0000313" key="12">
    <source>
        <dbReference type="Proteomes" id="UP000094112"/>
    </source>
</evidence>
<keyword evidence="12" id="KW-1185">Reference proteome</keyword>
<keyword evidence="7" id="KW-0175">Coiled coil</keyword>
<organism evidence="11 12">
    <name type="scientific">Wickerhamomyces anomalus (strain ATCC 58044 / CBS 1984 / NCYC 433 / NRRL Y-366-8)</name>
    <name type="common">Yeast</name>
    <name type="synonym">Hansenula anomala</name>
    <dbReference type="NCBI Taxonomy" id="683960"/>
    <lineage>
        <taxon>Eukaryota</taxon>
        <taxon>Fungi</taxon>
        <taxon>Dikarya</taxon>
        <taxon>Ascomycota</taxon>
        <taxon>Saccharomycotina</taxon>
        <taxon>Saccharomycetes</taxon>
        <taxon>Phaffomycetales</taxon>
        <taxon>Wickerhamomycetaceae</taxon>
        <taxon>Wickerhamomyces</taxon>
    </lineage>
</organism>
<keyword evidence="6 9" id="KW-1133">Transmembrane helix</keyword>
<dbReference type="PROSITE" id="PS50192">
    <property type="entry name" value="T_SNARE"/>
    <property type="match status" value="1"/>
</dbReference>
<evidence type="ECO:0000256" key="4">
    <source>
        <dbReference type="ARBA" id="ARBA00022692"/>
    </source>
</evidence>
<keyword evidence="4 9" id="KW-0812">Transmembrane</keyword>
<comment type="subcellular location">
    <subcellularLocation>
        <location evidence="1">Membrane</location>
        <topology evidence="1">Single-pass type IV membrane protein</topology>
    </subcellularLocation>
</comment>
<dbReference type="InterPro" id="IPR019529">
    <property type="entry name" value="Syntaxin-18_N"/>
</dbReference>
<dbReference type="Gene3D" id="1.20.5.110">
    <property type="match status" value="1"/>
</dbReference>
<evidence type="ECO:0000256" key="9">
    <source>
        <dbReference type="SAM" id="Phobius"/>
    </source>
</evidence>
<gene>
    <name evidence="11" type="ORF">WICANDRAFT_81282</name>
</gene>
<evidence type="ECO:0000259" key="10">
    <source>
        <dbReference type="PROSITE" id="PS50192"/>
    </source>
</evidence>
<dbReference type="InterPro" id="IPR000727">
    <property type="entry name" value="T_SNARE_dom"/>
</dbReference>
<dbReference type="GO" id="GO:0006890">
    <property type="term" value="P:retrograde vesicle-mediated transport, Golgi to endoplasmic reticulum"/>
    <property type="evidence" value="ECO:0007669"/>
    <property type="project" value="TreeGrafter"/>
</dbReference>
<protein>
    <recommendedName>
        <fullName evidence="10">t-SNARE coiled-coil homology domain-containing protein</fullName>
    </recommendedName>
</protein>
<accession>A0A1E3NVC0</accession>
<dbReference type="Proteomes" id="UP000094112">
    <property type="component" value="Unassembled WGS sequence"/>
</dbReference>
<dbReference type="RefSeq" id="XP_019036260.1">
    <property type="nucleotide sequence ID" value="XM_019185209.1"/>
</dbReference>
<sequence length="308" mass="35102">MGNLTDAFSQVVEKLEKEKGIVPSPHASSPLVSDTFVKESVDLFIHIKELRKFLQSIRSSYLLSDSSKYNQKASSENLSESERDEIDTQSRIELKKYDERLKYLEKYEKKRSSSKQYSIFNKSQSSAINKHREGILLSLNYELRDTSKMLLDMQETRLSRKRDIELGDFDSKISAVNVESLNYNMIPESLDKNHSDPFAELSSEQLQLLQSENSEILDAKLEDLAKVEQISRSVIEIAQLESQLAAHLTVQSENINNLVNEHDLTEVDIVEGNKILKKAKSKGNYASKIVMLTAFLLGMIILLYDTIS</sequence>
<name>A0A1E3NVC0_WICAA</name>
<evidence type="ECO:0000256" key="8">
    <source>
        <dbReference type="ARBA" id="ARBA00023136"/>
    </source>
</evidence>
<dbReference type="Pfam" id="PF10496">
    <property type="entry name" value="Syntaxin-18_N"/>
    <property type="match status" value="1"/>
</dbReference>
<dbReference type="GO" id="GO:0005783">
    <property type="term" value="C:endoplasmic reticulum"/>
    <property type="evidence" value="ECO:0007669"/>
    <property type="project" value="TreeGrafter"/>
</dbReference>
<dbReference type="AlphaFoldDB" id="A0A1E3NVC0"/>
<evidence type="ECO:0000256" key="2">
    <source>
        <dbReference type="ARBA" id="ARBA00009063"/>
    </source>
</evidence>
<evidence type="ECO:0000256" key="6">
    <source>
        <dbReference type="ARBA" id="ARBA00022989"/>
    </source>
</evidence>
<keyword evidence="3" id="KW-0813">Transport</keyword>
<dbReference type="OrthoDB" id="342981at2759"/>
<evidence type="ECO:0000256" key="5">
    <source>
        <dbReference type="ARBA" id="ARBA00022927"/>
    </source>
</evidence>
<dbReference type="EMBL" id="KV454214">
    <property type="protein sequence ID" value="ODQ57053.1"/>
    <property type="molecule type" value="Genomic_DNA"/>
</dbReference>
<keyword evidence="5" id="KW-0653">Protein transport</keyword>
<evidence type="ECO:0000256" key="3">
    <source>
        <dbReference type="ARBA" id="ARBA00022448"/>
    </source>
</evidence>
<reference evidence="11 12" key="1">
    <citation type="journal article" date="2016" name="Proc. Natl. Acad. Sci. U.S.A.">
        <title>Comparative genomics of biotechnologically important yeasts.</title>
        <authorList>
            <person name="Riley R."/>
            <person name="Haridas S."/>
            <person name="Wolfe K.H."/>
            <person name="Lopes M.R."/>
            <person name="Hittinger C.T."/>
            <person name="Goeker M."/>
            <person name="Salamov A.A."/>
            <person name="Wisecaver J.H."/>
            <person name="Long T.M."/>
            <person name="Calvey C.H."/>
            <person name="Aerts A.L."/>
            <person name="Barry K.W."/>
            <person name="Choi C."/>
            <person name="Clum A."/>
            <person name="Coughlan A.Y."/>
            <person name="Deshpande S."/>
            <person name="Douglass A.P."/>
            <person name="Hanson S.J."/>
            <person name="Klenk H.-P."/>
            <person name="LaButti K.M."/>
            <person name="Lapidus A."/>
            <person name="Lindquist E.A."/>
            <person name="Lipzen A.M."/>
            <person name="Meier-Kolthoff J.P."/>
            <person name="Ohm R.A."/>
            <person name="Otillar R.P."/>
            <person name="Pangilinan J.L."/>
            <person name="Peng Y."/>
            <person name="Rokas A."/>
            <person name="Rosa C.A."/>
            <person name="Scheuner C."/>
            <person name="Sibirny A.A."/>
            <person name="Slot J.C."/>
            <person name="Stielow J.B."/>
            <person name="Sun H."/>
            <person name="Kurtzman C.P."/>
            <person name="Blackwell M."/>
            <person name="Grigoriev I.V."/>
            <person name="Jeffries T.W."/>
        </authorList>
    </citation>
    <scope>NUCLEOTIDE SEQUENCE [LARGE SCALE GENOMIC DNA]</scope>
    <source>
        <strain evidence="12">ATCC 58044 / CBS 1984 / NCYC 433 / NRRL Y-366-8</strain>
    </source>
</reference>
<keyword evidence="8 9" id="KW-0472">Membrane</keyword>
<feature type="domain" description="T-SNARE coiled-coil homology" evidence="10">
    <location>
        <begin position="217"/>
        <end position="279"/>
    </location>
</feature>
<evidence type="ECO:0000256" key="1">
    <source>
        <dbReference type="ARBA" id="ARBA00004211"/>
    </source>
</evidence>
<dbReference type="PANTHER" id="PTHR15959">
    <property type="entry name" value="SYNTAXIN-18"/>
    <property type="match status" value="1"/>
</dbReference>
<feature type="transmembrane region" description="Helical" evidence="9">
    <location>
        <begin position="285"/>
        <end position="304"/>
    </location>
</feature>